<dbReference type="EMBL" id="VKHS01000589">
    <property type="protein sequence ID" value="MBB0231678.1"/>
    <property type="molecule type" value="Genomic_DNA"/>
</dbReference>
<keyword evidence="1" id="KW-0560">Oxidoreductase</keyword>
<keyword evidence="4" id="KW-1185">Reference proteome</keyword>
<name>A0A7W3T659_9ACTN</name>
<feature type="compositionally biased region" description="Low complexity" evidence="2">
    <location>
        <begin position="511"/>
        <end position="521"/>
    </location>
</feature>
<sequence>MPIPATTSPVHVIGGGPSGLATAAALVRRGIRTVVLERGAEPGTSWRNHWDGLRLHTTRRWSSLPGLPIPRSAGRWVPRDEYVAYLERYARAHRLELACGVEVSRIEPLAEPGDADDSGGVRDGGRWLLRANGGRELRAAAVVVATGANRVPRIPAWPGLDGFTGEFLHASGYRTADTLTGRDVLVVGTGNSGAEIAAELAAAGAGRVRLAVRTPPHIVRRSTLGWPAQASAVLCRRLPVGVVDRLAVPMTRLVPNLTRYGLPRPESGLYSRVREGAIPVQDVGLVRAVRRRLVEPVAAVTGFEGDRVLLADGGSITPEVVIAATGWQPGLEPLVGHLGVLDDAGRPLAEGPEGPLPQAPGLWFTGYTHPISGMLREIARQAPRVASAVTRELYEHRSGESGRRARRAAARAARDARAAVAAGADPRVIPARTGASGPAVEGPAGGSDAEDARDAEDRKGAPGAPGDAPAPVPTARNEGSDPPPTGPDTPAVPDGDSVTGPGSVGTPVEQATAPGPVGGAPDTPPAAVPPAADDPAAEDGRPRPAPTG</sequence>
<reference evidence="4" key="1">
    <citation type="submission" date="2019-10" db="EMBL/GenBank/DDBJ databases">
        <title>Streptomyces sp. nov., a novel actinobacterium isolated from alkaline environment.</title>
        <authorList>
            <person name="Golinska P."/>
        </authorList>
    </citation>
    <scope>NUCLEOTIDE SEQUENCE [LARGE SCALE GENOMIC DNA]</scope>
    <source>
        <strain evidence="4">DSM 42108</strain>
    </source>
</reference>
<evidence type="ECO:0000256" key="1">
    <source>
        <dbReference type="ARBA" id="ARBA00023002"/>
    </source>
</evidence>
<feature type="region of interest" description="Disordered" evidence="2">
    <location>
        <begin position="427"/>
        <end position="548"/>
    </location>
</feature>
<protein>
    <submittedName>
        <fullName evidence="3">FAD-dependent oxidoreductase</fullName>
    </submittedName>
</protein>
<proteinExistence type="predicted"/>
<dbReference type="PRINTS" id="PR00411">
    <property type="entry name" value="PNDRDTASEI"/>
</dbReference>
<dbReference type="PANTHER" id="PTHR43539:SF78">
    <property type="entry name" value="FLAVIN-CONTAINING MONOOXYGENASE"/>
    <property type="match status" value="1"/>
</dbReference>
<dbReference type="Pfam" id="PF13738">
    <property type="entry name" value="Pyr_redox_3"/>
    <property type="match status" value="1"/>
</dbReference>
<comment type="caution">
    <text evidence="3">The sequence shown here is derived from an EMBL/GenBank/DDBJ whole genome shotgun (WGS) entry which is preliminary data.</text>
</comment>
<dbReference type="InterPro" id="IPR036291">
    <property type="entry name" value="NAD(P)-bd_dom_sf"/>
</dbReference>
<dbReference type="GO" id="GO:0005829">
    <property type="term" value="C:cytosol"/>
    <property type="evidence" value="ECO:0007669"/>
    <property type="project" value="TreeGrafter"/>
</dbReference>
<dbReference type="SUPFAM" id="SSF51905">
    <property type="entry name" value="FAD/NAD(P)-binding domain"/>
    <property type="match status" value="1"/>
</dbReference>
<dbReference type="InterPro" id="IPR036188">
    <property type="entry name" value="FAD/NAD-bd_sf"/>
</dbReference>
<dbReference type="Gene3D" id="3.50.50.60">
    <property type="entry name" value="FAD/NAD(P)-binding domain"/>
    <property type="match status" value="1"/>
</dbReference>
<dbReference type="PANTHER" id="PTHR43539">
    <property type="entry name" value="FLAVIN-BINDING MONOOXYGENASE-LIKE PROTEIN (AFU_ORTHOLOGUE AFUA_4G09220)"/>
    <property type="match status" value="1"/>
</dbReference>
<gene>
    <name evidence="3" type="ORF">FOE67_19795</name>
</gene>
<dbReference type="InterPro" id="IPR050982">
    <property type="entry name" value="Auxin_biosynth/cation_transpt"/>
</dbReference>
<dbReference type="GO" id="GO:0004497">
    <property type="term" value="F:monooxygenase activity"/>
    <property type="evidence" value="ECO:0007669"/>
    <property type="project" value="TreeGrafter"/>
</dbReference>
<dbReference type="SUPFAM" id="SSF51735">
    <property type="entry name" value="NAD(P)-binding Rossmann-fold domains"/>
    <property type="match status" value="1"/>
</dbReference>
<feature type="compositionally biased region" description="Low complexity" evidence="2">
    <location>
        <begin position="461"/>
        <end position="475"/>
    </location>
</feature>
<dbReference type="AlphaFoldDB" id="A0A7W3T659"/>
<evidence type="ECO:0000313" key="3">
    <source>
        <dbReference type="EMBL" id="MBB0231678.1"/>
    </source>
</evidence>
<dbReference type="GO" id="GO:0050660">
    <property type="term" value="F:flavin adenine dinucleotide binding"/>
    <property type="evidence" value="ECO:0007669"/>
    <property type="project" value="TreeGrafter"/>
</dbReference>
<accession>A0A7W3T659</accession>
<dbReference type="PRINTS" id="PR00368">
    <property type="entry name" value="FADPNR"/>
</dbReference>
<feature type="compositionally biased region" description="Basic and acidic residues" evidence="2">
    <location>
        <begin position="450"/>
        <end position="460"/>
    </location>
</feature>
<evidence type="ECO:0000256" key="2">
    <source>
        <dbReference type="SAM" id="MobiDB-lite"/>
    </source>
</evidence>
<evidence type="ECO:0000313" key="4">
    <source>
        <dbReference type="Proteomes" id="UP000530234"/>
    </source>
</evidence>
<organism evidence="3 4">
    <name type="scientific">Streptomyces calidiresistens</name>
    <dbReference type="NCBI Taxonomy" id="1485586"/>
    <lineage>
        <taxon>Bacteria</taxon>
        <taxon>Bacillati</taxon>
        <taxon>Actinomycetota</taxon>
        <taxon>Actinomycetes</taxon>
        <taxon>Kitasatosporales</taxon>
        <taxon>Streptomycetaceae</taxon>
        <taxon>Streptomyces</taxon>
    </lineage>
</organism>
<dbReference type="Proteomes" id="UP000530234">
    <property type="component" value="Unassembled WGS sequence"/>
</dbReference>